<feature type="disulfide bond" description="Redox-active" evidence="4">
    <location>
        <begin position="86"/>
        <end position="90"/>
    </location>
</feature>
<protein>
    <submittedName>
        <fullName evidence="6">Tat pathway signal sequence domain protein</fullName>
    </submittedName>
</protein>
<dbReference type="PROSITE" id="PS51352">
    <property type="entry name" value="THIOREDOXIN_2"/>
    <property type="match status" value="1"/>
</dbReference>
<dbReference type="Pfam" id="PF02630">
    <property type="entry name" value="SCO1-SenC"/>
    <property type="match status" value="1"/>
</dbReference>
<proteinExistence type="inferred from homology"/>
<reference evidence="6 7" key="1">
    <citation type="submission" date="2010-12" db="EMBL/GenBank/DDBJ databases">
        <authorList>
            <person name="Muzny D."/>
            <person name="Qin X."/>
            <person name="Deng J."/>
            <person name="Jiang H."/>
            <person name="Liu Y."/>
            <person name="Qu J."/>
            <person name="Song X.-Z."/>
            <person name="Zhang L."/>
            <person name="Thornton R."/>
            <person name="Coyle M."/>
            <person name="Francisco L."/>
            <person name="Jackson L."/>
            <person name="Javaid M."/>
            <person name="Korchina V."/>
            <person name="Kovar C."/>
            <person name="Mata R."/>
            <person name="Mathew T."/>
            <person name="Ngo R."/>
            <person name="Nguyen L."/>
            <person name="Nguyen N."/>
            <person name="Okwuonu G."/>
            <person name="Ongeri F."/>
            <person name="Pham C."/>
            <person name="Simmons D."/>
            <person name="Wilczek-Boney K."/>
            <person name="Hale W."/>
            <person name="Jakkamsetti A."/>
            <person name="Pham P."/>
            <person name="Ruth R."/>
            <person name="San Lucas F."/>
            <person name="Warren J."/>
            <person name="Zhang J."/>
            <person name="Zhao Z."/>
            <person name="Zhou C."/>
            <person name="Zhu D."/>
            <person name="Lee S."/>
            <person name="Bess C."/>
            <person name="Blankenburg K."/>
            <person name="Forbes L."/>
            <person name="Fu Q."/>
            <person name="Gubbala S."/>
            <person name="Hirani K."/>
            <person name="Jayaseelan J.C."/>
            <person name="Lara F."/>
            <person name="Munidasa M."/>
            <person name="Palculict T."/>
            <person name="Patil S."/>
            <person name="Pu L.-L."/>
            <person name="Saada N."/>
            <person name="Tang L."/>
            <person name="Weissenberger G."/>
            <person name="Zhu Y."/>
            <person name="Hemphill L."/>
            <person name="Shang Y."/>
            <person name="Youmans B."/>
            <person name="Ayvaz T."/>
            <person name="Ross M."/>
            <person name="Santibanez J."/>
            <person name="Aqrawi P."/>
            <person name="Gross S."/>
            <person name="Joshi V."/>
            <person name="Fowler G."/>
            <person name="Nazareth L."/>
            <person name="Reid J."/>
            <person name="Worley K."/>
            <person name="Petrosino J."/>
            <person name="Highlander S."/>
            <person name="Gibbs R."/>
        </authorList>
    </citation>
    <scope>NUCLEOTIDE SEQUENCE [LARGE SCALE GENOMIC DNA]</scope>
    <source>
        <strain evidence="6 7">ATCC 51599</strain>
    </source>
</reference>
<evidence type="ECO:0000256" key="2">
    <source>
        <dbReference type="ARBA" id="ARBA00023008"/>
    </source>
</evidence>
<dbReference type="eggNOG" id="COG1999">
    <property type="taxonomic scope" value="Bacteria"/>
</dbReference>
<dbReference type="Proteomes" id="UP000011021">
    <property type="component" value="Unassembled WGS sequence"/>
</dbReference>
<feature type="binding site" evidence="3">
    <location>
        <position position="86"/>
    </location>
    <ligand>
        <name>Cu cation</name>
        <dbReference type="ChEBI" id="CHEBI:23378"/>
    </ligand>
</feature>
<comment type="similarity">
    <text evidence="1">Belongs to the SCO1/2 family.</text>
</comment>
<keyword evidence="4" id="KW-1015">Disulfide bond</keyword>
<dbReference type="EMBL" id="AEQP01000022">
    <property type="protein sequence ID" value="EFV94280.1"/>
    <property type="molecule type" value="Genomic_DNA"/>
</dbReference>
<keyword evidence="3" id="KW-0479">Metal-binding</keyword>
<dbReference type="SUPFAM" id="SSF52833">
    <property type="entry name" value="Thioredoxin-like"/>
    <property type="match status" value="1"/>
</dbReference>
<evidence type="ECO:0000256" key="3">
    <source>
        <dbReference type="PIRSR" id="PIRSR603782-1"/>
    </source>
</evidence>
<dbReference type="PANTHER" id="PTHR12151:SF25">
    <property type="entry name" value="LINALOOL DEHYDRATASE_ISOMERASE DOMAIN-CONTAINING PROTEIN"/>
    <property type="match status" value="1"/>
</dbReference>
<dbReference type="CDD" id="cd02968">
    <property type="entry name" value="SCO"/>
    <property type="match status" value="1"/>
</dbReference>
<evidence type="ECO:0000256" key="1">
    <source>
        <dbReference type="ARBA" id="ARBA00010996"/>
    </source>
</evidence>
<evidence type="ECO:0000256" key="4">
    <source>
        <dbReference type="PIRSR" id="PIRSR603782-2"/>
    </source>
</evidence>
<feature type="domain" description="Thioredoxin" evidence="5">
    <location>
        <begin position="47"/>
        <end position="211"/>
    </location>
</feature>
<feature type="binding site" evidence="3">
    <location>
        <position position="175"/>
    </location>
    <ligand>
        <name>Cu cation</name>
        <dbReference type="ChEBI" id="CHEBI:23378"/>
    </ligand>
</feature>
<keyword evidence="2 3" id="KW-0186">Copper</keyword>
<comment type="caution">
    <text evidence="6">The sequence shown here is derived from an EMBL/GenBank/DDBJ whole genome shotgun (WGS) entry which is preliminary data.</text>
</comment>
<dbReference type="InterPro" id="IPR013766">
    <property type="entry name" value="Thioredoxin_domain"/>
</dbReference>
<dbReference type="PROSITE" id="PS51318">
    <property type="entry name" value="TAT"/>
    <property type="match status" value="1"/>
</dbReference>
<dbReference type="HOGENOM" id="CLU_050131_3_0_4"/>
<evidence type="ECO:0000313" key="6">
    <source>
        <dbReference type="EMBL" id="EFV94280.1"/>
    </source>
</evidence>
<feature type="binding site" evidence="3">
    <location>
        <position position="90"/>
    </location>
    <ligand>
        <name>Cu cation</name>
        <dbReference type="ChEBI" id="CHEBI:23378"/>
    </ligand>
</feature>
<dbReference type="InterPro" id="IPR036249">
    <property type="entry name" value="Thioredoxin-like_sf"/>
</dbReference>
<dbReference type="InterPro" id="IPR006311">
    <property type="entry name" value="TAT_signal"/>
</dbReference>
<accession>E7S0D1</accession>
<dbReference type="STRING" id="887898.HMPREF0551_2395"/>
<organism evidence="6 7">
    <name type="scientific">Lautropia mirabilis ATCC 51599</name>
    <dbReference type="NCBI Taxonomy" id="887898"/>
    <lineage>
        <taxon>Bacteria</taxon>
        <taxon>Pseudomonadati</taxon>
        <taxon>Pseudomonadota</taxon>
        <taxon>Betaproteobacteria</taxon>
        <taxon>Burkholderiales</taxon>
        <taxon>Burkholderiaceae</taxon>
        <taxon>Lautropia</taxon>
    </lineage>
</organism>
<sequence length="211" mass="22840">MGTPHLSRRRVLSSVPAAALWLGGGALMGSLAACSKEKGMTFKSTDLGGADYGNELSLTDVSTGKPVTLASFKDHVVLLFFGFTQCPDICPTTLLKAKEIRDALGPDGKRLDVVFVTLDPERDTAEVLPAYVHSFDPSFIALRGDMAATKKVAREFRVFFQKVPNQDGSSYTLDHTAASYVIDKTGKLRLLVRYTDPVDNVVSDLKQLLAA</sequence>
<dbReference type="GO" id="GO:0046872">
    <property type="term" value="F:metal ion binding"/>
    <property type="evidence" value="ECO:0007669"/>
    <property type="project" value="UniProtKB-KW"/>
</dbReference>
<dbReference type="FunFam" id="3.40.30.10:FF:000013">
    <property type="entry name" value="Blast:Protein SCO1 homolog, mitochondrial"/>
    <property type="match status" value="1"/>
</dbReference>
<evidence type="ECO:0000313" key="7">
    <source>
        <dbReference type="Proteomes" id="UP000011021"/>
    </source>
</evidence>
<keyword evidence="7" id="KW-1185">Reference proteome</keyword>
<evidence type="ECO:0000259" key="5">
    <source>
        <dbReference type="PROSITE" id="PS51352"/>
    </source>
</evidence>
<name>E7S0D1_9BURK</name>
<dbReference type="AlphaFoldDB" id="E7S0D1"/>
<dbReference type="Gene3D" id="3.40.30.10">
    <property type="entry name" value="Glutaredoxin"/>
    <property type="match status" value="1"/>
</dbReference>
<dbReference type="PANTHER" id="PTHR12151">
    <property type="entry name" value="ELECTRON TRANSPORT PROTIN SCO1/SENC FAMILY MEMBER"/>
    <property type="match status" value="1"/>
</dbReference>
<gene>
    <name evidence="6" type="ORF">HMPREF0551_2395</name>
</gene>
<dbReference type="InterPro" id="IPR003782">
    <property type="entry name" value="SCO1/SenC"/>
</dbReference>